<dbReference type="EMBL" id="CP126218">
    <property type="protein sequence ID" value="WIA20078.1"/>
    <property type="molecule type" value="Genomic_DNA"/>
</dbReference>
<evidence type="ECO:0000313" key="6">
    <source>
        <dbReference type="EMBL" id="WIA20078.1"/>
    </source>
</evidence>
<dbReference type="InterPro" id="IPR011993">
    <property type="entry name" value="PH-like_dom_sf"/>
</dbReference>
<sequence>MEFANHASNSVGLVVIGEETQKMLMVHRILHEDIYNRQDETIITWTDPDIGTDVALSFQEGQGCNAIWQHIVRVQTDADPKHPDHRRRVIDEFDGPVGHLDGDYLHHDVADMAGAGHVELPAAEMANLEEIAKVLAHVPPMQRERVAQLLMMPNYLRKLLDIFRQCEDLEDLPSLHNMFRLMRSIIMLNDTQLLDELLKEEHVMGVIGCLEYDPDLQTPQQHRNFLQTAVVFKEVVPITSQEVLGKIHQTYRIQYLKDVILPRSLDDATYGTLSSLMLFNNVDVVLGLYQDAKFLPALFEALKSRAPGEPDWDDLVAFLQEFCSLAKHLQLLQRQNLWNKMTQLGMFEVITRILQSSSAPVKLRATDILLSALAHDPSPLRSFLAAQPGHSLLDCLVKEFVGSEQSGLPEQIAELLKLLVDPETMEGALEKNDFMDVFYSSFIEKLIAPVGGSEPTAAAAAGTPAAGEASNSKPAAAAKPAGGGSSAAAPAAAGKAAGGSSSSSSDVPASTIGLIVDLLCFCVQHHAFWAKYHVLRKNVVEKVLRLLRRKERWLVVAGVRFLRTCIGTKDDFYMRHLTRNQLLDPVMTAFWDNGERYNLLNSAVLELVEFIRKENIKSLIEYLVEKFGDRFAEVTYVDTFKQLQLKWEQSKEAAAAAAGGGDAAAAGPDGGGPGVGGRLYSSRRRLRRDARDMDRDEEDYFSEDSVEEGGGAGGAAAAADRQESGAAASADAAAAAGGSGDGTKLVIKGLFKPGSSSGSGAGGGGGRAGSGSSSRAAGDAAAAAAAAAPAAEQSGLGLMLVPYGDDDDDDEEPAAAEPPAKSMKGLDGSRQQYGGASPQQQQQQQQSQKQQQQAADSMGNGSAGSSSQQQQQLRGKQKEGGQQQQQQQHSPAYAHSHGLSWLVESGL</sequence>
<dbReference type="Pfam" id="PF04802">
    <property type="entry name" value="PP4R3"/>
    <property type="match status" value="1"/>
</dbReference>
<evidence type="ECO:0000313" key="7">
    <source>
        <dbReference type="Proteomes" id="UP001244341"/>
    </source>
</evidence>
<dbReference type="SUPFAM" id="SSF48371">
    <property type="entry name" value="ARM repeat"/>
    <property type="match status" value="1"/>
</dbReference>
<feature type="compositionally biased region" description="Gly residues" evidence="3">
    <location>
        <begin position="757"/>
        <end position="769"/>
    </location>
</feature>
<feature type="domain" description="Serine/threonine-protein phosphatase 4 regulatory subunit 3-like central" evidence="4">
    <location>
        <begin position="131"/>
        <end position="649"/>
    </location>
</feature>
<dbReference type="Pfam" id="PF22972">
    <property type="entry name" value="EVH1_PP4R3"/>
    <property type="match status" value="1"/>
</dbReference>
<protein>
    <recommendedName>
        <fullName evidence="8">Serine/threonine-protein phosphatase 4 regulatory subunit 3-like central domain-containing protein</fullName>
    </recommendedName>
</protein>
<evidence type="ECO:0000256" key="3">
    <source>
        <dbReference type="SAM" id="MobiDB-lite"/>
    </source>
</evidence>
<feature type="compositionally biased region" description="Gly residues" evidence="3">
    <location>
        <begin position="660"/>
        <end position="677"/>
    </location>
</feature>
<feature type="region of interest" description="Disordered" evidence="3">
    <location>
        <begin position="660"/>
        <end position="722"/>
    </location>
</feature>
<dbReference type="InterPro" id="IPR016024">
    <property type="entry name" value="ARM-type_fold"/>
</dbReference>
<feature type="compositionally biased region" description="Low complexity" evidence="3">
    <location>
        <begin position="839"/>
        <end position="890"/>
    </location>
</feature>
<dbReference type="Proteomes" id="UP001244341">
    <property type="component" value="Chromosome 11b"/>
</dbReference>
<keyword evidence="7" id="KW-1185">Reference proteome</keyword>
<gene>
    <name evidence="6" type="ORF">OEZ85_005938</name>
</gene>
<dbReference type="InterPro" id="IPR006887">
    <property type="entry name" value="P4R3-like_central_dom"/>
</dbReference>
<feature type="region of interest" description="Disordered" evidence="3">
    <location>
        <begin position="457"/>
        <end position="481"/>
    </location>
</feature>
<reference evidence="6 7" key="1">
    <citation type="submission" date="2023-05" db="EMBL/GenBank/DDBJ databases">
        <title>A 100% complete, gapless, phased diploid assembly of the Scenedesmus obliquus UTEX 3031 genome.</title>
        <authorList>
            <person name="Biondi T.C."/>
            <person name="Hanschen E.R."/>
            <person name="Kwon T."/>
            <person name="Eng W."/>
            <person name="Kruse C.P.S."/>
            <person name="Koehler S.I."/>
            <person name="Kunde Y."/>
            <person name="Gleasner C.D."/>
            <person name="You Mak K.T."/>
            <person name="Polle J."/>
            <person name="Hovde B.T."/>
            <person name="Starkenburg S.R."/>
        </authorList>
    </citation>
    <scope>NUCLEOTIDE SEQUENCE [LARGE SCALE GENOMIC DNA]</scope>
    <source>
        <strain evidence="6 7">DOE0152z</strain>
    </source>
</reference>
<feature type="compositionally biased region" description="Acidic residues" evidence="3">
    <location>
        <begin position="804"/>
        <end position="814"/>
    </location>
</feature>
<organism evidence="6 7">
    <name type="scientific">Tetradesmus obliquus</name>
    <name type="common">Green alga</name>
    <name type="synonym">Acutodesmus obliquus</name>
    <dbReference type="NCBI Taxonomy" id="3088"/>
    <lineage>
        <taxon>Eukaryota</taxon>
        <taxon>Viridiplantae</taxon>
        <taxon>Chlorophyta</taxon>
        <taxon>core chlorophytes</taxon>
        <taxon>Chlorophyceae</taxon>
        <taxon>CS clade</taxon>
        <taxon>Sphaeropleales</taxon>
        <taxon>Scenedesmaceae</taxon>
        <taxon>Tetradesmus</taxon>
    </lineage>
</organism>
<keyword evidence="2" id="KW-0539">Nucleus</keyword>
<feature type="compositionally biased region" description="Polar residues" evidence="3">
    <location>
        <begin position="829"/>
        <end position="838"/>
    </location>
</feature>
<name>A0ABY8UHD0_TETOB</name>
<evidence type="ECO:0000256" key="1">
    <source>
        <dbReference type="ARBA" id="ARBA00004123"/>
    </source>
</evidence>
<evidence type="ECO:0000256" key="2">
    <source>
        <dbReference type="ARBA" id="ARBA00023242"/>
    </source>
</evidence>
<feature type="domain" description="PP4R3 EVH1-like" evidence="5">
    <location>
        <begin position="17"/>
        <end position="76"/>
    </location>
</feature>
<evidence type="ECO:0008006" key="8">
    <source>
        <dbReference type="Google" id="ProtNLM"/>
    </source>
</evidence>
<dbReference type="PANTHER" id="PTHR23318:SF0">
    <property type="entry name" value="SERINE_THREONINE-PROTEIN PHOSPHATASE 4 REGULATORY SUBUNIT 3"/>
    <property type="match status" value="1"/>
</dbReference>
<evidence type="ECO:0000259" key="4">
    <source>
        <dbReference type="Pfam" id="PF04802"/>
    </source>
</evidence>
<dbReference type="InterPro" id="IPR055236">
    <property type="entry name" value="EVH1_PP4R3"/>
</dbReference>
<feature type="region of interest" description="Disordered" evidence="3">
    <location>
        <begin position="753"/>
        <end position="907"/>
    </location>
</feature>
<feature type="compositionally biased region" description="Acidic residues" evidence="3">
    <location>
        <begin position="695"/>
        <end position="707"/>
    </location>
</feature>
<proteinExistence type="predicted"/>
<dbReference type="PANTHER" id="PTHR23318">
    <property type="entry name" value="ATP SYNTHASE GAMMA-RELATED"/>
    <property type="match status" value="1"/>
</dbReference>
<dbReference type="Gene3D" id="2.30.29.30">
    <property type="entry name" value="Pleckstrin-homology domain (PH domain)/Phosphotyrosine-binding domain (PTB)"/>
    <property type="match status" value="1"/>
</dbReference>
<accession>A0ABY8UHD0</accession>
<comment type="subcellular location">
    <subcellularLocation>
        <location evidence="1">Nucleus</location>
    </subcellularLocation>
</comment>
<evidence type="ECO:0000259" key="5">
    <source>
        <dbReference type="Pfam" id="PF22972"/>
    </source>
</evidence>
<feature type="compositionally biased region" description="Low complexity" evidence="3">
    <location>
        <begin position="770"/>
        <end position="791"/>
    </location>
</feature>
<dbReference type="InterPro" id="IPR051137">
    <property type="entry name" value="PP4R3-like"/>
</dbReference>